<feature type="region of interest" description="Disordered" evidence="2">
    <location>
        <begin position="284"/>
        <end position="331"/>
    </location>
</feature>
<dbReference type="AlphaFoldDB" id="A0A3N6NQG0"/>
<keyword evidence="5" id="KW-1185">Reference proteome</keyword>
<evidence type="ECO:0000256" key="2">
    <source>
        <dbReference type="SAM" id="MobiDB-lite"/>
    </source>
</evidence>
<feature type="coiled-coil region" evidence="1">
    <location>
        <begin position="151"/>
        <end position="274"/>
    </location>
</feature>
<comment type="caution">
    <text evidence="4">The sequence shown here is derived from an EMBL/GenBank/DDBJ whole genome shotgun (WGS) entry which is preliminary data.</text>
</comment>
<dbReference type="InterPro" id="IPR021104">
    <property type="entry name" value="KfrA_DNA-bd_N"/>
</dbReference>
<evidence type="ECO:0000313" key="5">
    <source>
        <dbReference type="Proteomes" id="UP000272778"/>
    </source>
</evidence>
<dbReference type="SUPFAM" id="SSF57997">
    <property type="entry name" value="Tropomyosin"/>
    <property type="match status" value="1"/>
</dbReference>
<feature type="domain" description="KfrA N-terminal DNA-binding" evidence="3">
    <location>
        <begin position="32"/>
        <end position="143"/>
    </location>
</feature>
<dbReference type="Proteomes" id="UP000272778">
    <property type="component" value="Unassembled WGS sequence"/>
</dbReference>
<dbReference type="OrthoDB" id="9178680at2"/>
<organism evidence="4 5">
    <name type="scientific">Paraburkholderia dinghuensis</name>
    <dbReference type="NCBI Taxonomy" id="2305225"/>
    <lineage>
        <taxon>Bacteria</taxon>
        <taxon>Pseudomonadati</taxon>
        <taxon>Pseudomonadota</taxon>
        <taxon>Betaproteobacteria</taxon>
        <taxon>Burkholderiales</taxon>
        <taxon>Burkholderiaceae</taxon>
        <taxon>Paraburkholderia</taxon>
    </lineage>
</organism>
<feature type="compositionally biased region" description="Low complexity" evidence="2">
    <location>
        <begin position="307"/>
        <end position="323"/>
    </location>
</feature>
<dbReference type="RefSeq" id="WP_124153291.1">
    <property type="nucleotide sequence ID" value="NZ_RQIS01000020.1"/>
</dbReference>
<accession>A0A3N6NQG0</accession>
<keyword evidence="1" id="KW-0175">Coiled coil</keyword>
<proteinExistence type="predicted"/>
<sequence>MSDSLSDEARLAADIDRLKAEFPKTRELYREVCALMFFRFGITPTANRLYQLVHRGSMGTPTAVLAEFWSDLREKSRVRIEHADLPEDLQGAAGEFIGALWTRATTAAQASLVALRDEVEQARRAAEASVVAREADLERTETALEQRTSALLAAQVRIHELEQAHASAESKRGSLEGEIARLEREARERDAALARTHADFASQLERQRASTELAETRLQAAEKRALLEVERERTANARLQREFESAAKRAARFEEGARAEIQSLQSQLGDLRHRAGMLEGHLEALRASHGAQSPERSKPLRQTSPDTGATAPRTGRAAKSSSGARKRAAKS</sequence>
<dbReference type="EMBL" id="RQIS01000020">
    <property type="protein sequence ID" value="RQH02073.1"/>
    <property type="molecule type" value="Genomic_DNA"/>
</dbReference>
<evidence type="ECO:0000313" key="4">
    <source>
        <dbReference type="EMBL" id="RQH02073.1"/>
    </source>
</evidence>
<dbReference type="GO" id="GO:0003677">
    <property type="term" value="F:DNA binding"/>
    <property type="evidence" value="ECO:0007669"/>
    <property type="project" value="UniProtKB-KW"/>
</dbReference>
<evidence type="ECO:0000259" key="3">
    <source>
        <dbReference type="Pfam" id="PF11740"/>
    </source>
</evidence>
<gene>
    <name evidence="4" type="ORF">D1Y85_22520</name>
</gene>
<name>A0A3N6NQG0_9BURK</name>
<dbReference type="Pfam" id="PF11740">
    <property type="entry name" value="KfrA_N"/>
    <property type="match status" value="1"/>
</dbReference>
<keyword evidence="4" id="KW-0238">DNA-binding</keyword>
<evidence type="ECO:0000256" key="1">
    <source>
        <dbReference type="SAM" id="Coils"/>
    </source>
</evidence>
<reference evidence="4 5" key="1">
    <citation type="submission" date="2018-11" db="EMBL/GenBank/DDBJ databases">
        <title>Paraburkholderia sp. DHOA04, isolated from soil.</title>
        <authorList>
            <person name="Gao Z.-H."/>
            <person name="Qiu L.-H."/>
            <person name="Fu J.-C."/>
        </authorList>
    </citation>
    <scope>NUCLEOTIDE SEQUENCE [LARGE SCALE GENOMIC DNA]</scope>
    <source>
        <strain evidence="4 5">DHOA04</strain>
    </source>
</reference>
<protein>
    <submittedName>
        <fullName evidence="4">DNA-binding protein</fullName>
    </submittedName>
</protein>